<evidence type="ECO:0000313" key="2">
    <source>
        <dbReference type="EMBL" id="QHS63962.1"/>
    </source>
</evidence>
<dbReference type="EMBL" id="CP048113">
    <property type="protein sequence ID" value="QHS63962.1"/>
    <property type="molecule type" value="Genomic_DNA"/>
</dbReference>
<evidence type="ECO:0000313" key="3">
    <source>
        <dbReference type="Proteomes" id="UP000476411"/>
    </source>
</evidence>
<accession>A0A6B9ZNU7</accession>
<evidence type="ECO:0000256" key="1">
    <source>
        <dbReference type="SAM" id="Coils"/>
    </source>
</evidence>
<proteinExistence type="predicted"/>
<keyword evidence="1" id="KW-0175">Coiled coil</keyword>
<gene>
    <name evidence="2" type="ORF">GWR21_07685</name>
</gene>
<dbReference type="KEGG" id="chih:GWR21_07685"/>
<name>A0A6B9ZNU7_9BACT</name>
<dbReference type="Proteomes" id="UP000476411">
    <property type="component" value="Chromosome"/>
</dbReference>
<organism evidence="2 3">
    <name type="scientific">Chitinophaga agri</name>
    <dbReference type="NCBI Taxonomy" id="2703787"/>
    <lineage>
        <taxon>Bacteria</taxon>
        <taxon>Pseudomonadati</taxon>
        <taxon>Bacteroidota</taxon>
        <taxon>Chitinophagia</taxon>
        <taxon>Chitinophagales</taxon>
        <taxon>Chitinophagaceae</taxon>
        <taxon>Chitinophaga</taxon>
    </lineage>
</organism>
<dbReference type="AlphaFoldDB" id="A0A6B9ZNU7"/>
<keyword evidence="3" id="KW-1185">Reference proteome</keyword>
<reference evidence="2 3" key="1">
    <citation type="submission" date="2020-01" db="EMBL/GenBank/DDBJ databases">
        <title>Complete genome sequence of Chitinophaga sp. H33E-04 isolated from quinoa roots.</title>
        <authorList>
            <person name="Weon H.-Y."/>
            <person name="Lee S.A."/>
        </authorList>
    </citation>
    <scope>NUCLEOTIDE SEQUENCE [LARGE SCALE GENOMIC DNA]</scope>
    <source>
        <strain evidence="2 3">H33E-04</strain>
    </source>
</reference>
<protein>
    <submittedName>
        <fullName evidence="2">Uncharacterized protein</fullName>
    </submittedName>
</protein>
<feature type="coiled-coil region" evidence="1">
    <location>
        <begin position="270"/>
        <end position="297"/>
    </location>
</feature>
<sequence>MYSVIGVRYVEGYHERSDSVVQKINVLPDKYLAVVQHTSTRVEKLLDRRTDKLLRRLQKEEQRMKARLWKIDTAAANKVFNRSIDSLGHLRAICRYRRIDGPFMETGFPDNPGSMVIFPAYSSVLSKVSEEQLSTVMESIASLQSKFYHVDQLKAYIRWRKKELHEQLLKYHLFSKALKRMNKEVYYYSQQVHEYKQLFYDKERVVAKAMELVTRLPLYRDFIQRGGPIADLFYPGFTVNNTVDNLEGVQTRTQVAQLLEQQMGSAPTGGQFMNQQMEQARAQLQALKGKYPDLDNVEDMPGFKPNPMKTKRFLQRLTFGSDMQFQQTSRYFPATADLAGQVGYRFHKNGMAGIGASYTLGLGTGWDDIVISHQGVGVRSFLDWKLKEIFFVNGGFEGRYVQTIMHAGQLREWSGWQGSALLGIRKQYKISARLKGNVMLLYDFLAKRNTPPASPVKLRLGYSL</sequence>